<evidence type="ECO:0000313" key="3">
    <source>
        <dbReference type="Proteomes" id="UP000447434"/>
    </source>
</evidence>
<feature type="compositionally biased region" description="Basic and acidic residues" evidence="1">
    <location>
        <begin position="44"/>
        <end position="57"/>
    </location>
</feature>
<evidence type="ECO:0008006" key="4">
    <source>
        <dbReference type="Google" id="ProtNLM"/>
    </source>
</evidence>
<dbReference type="EMBL" id="WOCE01000021">
    <property type="protein sequence ID" value="KAE9590028.1"/>
    <property type="molecule type" value="Genomic_DNA"/>
</dbReference>
<comment type="caution">
    <text evidence="2">The sequence shown here is derived from an EMBL/GenBank/DDBJ whole genome shotgun (WGS) entry which is preliminary data.</text>
</comment>
<dbReference type="Proteomes" id="UP000447434">
    <property type="component" value="Chromosome 21"/>
</dbReference>
<protein>
    <recommendedName>
        <fullName evidence="4">Clathrin light chain</fullName>
    </recommendedName>
</protein>
<evidence type="ECO:0000256" key="1">
    <source>
        <dbReference type="SAM" id="MobiDB-lite"/>
    </source>
</evidence>
<keyword evidence="3" id="KW-1185">Reference proteome</keyword>
<dbReference type="AlphaFoldDB" id="A0A6A4NTT8"/>
<name>A0A6A4NTT8_LUPAL</name>
<sequence>MEPEEGYVLREWRRQNVIQLEEKEKKEKELRAKDAANNITGDVPQKELREDKKYKIS</sequence>
<feature type="region of interest" description="Disordered" evidence="1">
    <location>
        <begin position="29"/>
        <end position="57"/>
    </location>
</feature>
<organism evidence="2 3">
    <name type="scientific">Lupinus albus</name>
    <name type="common">White lupine</name>
    <name type="synonym">Lupinus termis</name>
    <dbReference type="NCBI Taxonomy" id="3870"/>
    <lineage>
        <taxon>Eukaryota</taxon>
        <taxon>Viridiplantae</taxon>
        <taxon>Streptophyta</taxon>
        <taxon>Embryophyta</taxon>
        <taxon>Tracheophyta</taxon>
        <taxon>Spermatophyta</taxon>
        <taxon>Magnoliopsida</taxon>
        <taxon>eudicotyledons</taxon>
        <taxon>Gunneridae</taxon>
        <taxon>Pentapetalae</taxon>
        <taxon>rosids</taxon>
        <taxon>fabids</taxon>
        <taxon>Fabales</taxon>
        <taxon>Fabaceae</taxon>
        <taxon>Papilionoideae</taxon>
        <taxon>50 kb inversion clade</taxon>
        <taxon>genistoids sensu lato</taxon>
        <taxon>core genistoids</taxon>
        <taxon>Genisteae</taxon>
        <taxon>Lupinus</taxon>
    </lineage>
</organism>
<proteinExistence type="predicted"/>
<evidence type="ECO:0000313" key="2">
    <source>
        <dbReference type="EMBL" id="KAE9590028.1"/>
    </source>
</evidence>
<accession>A0A6A4NTT8</accession>
<reference evidence="3" key="1">
    <citation type="journal article" date="2020" name="Nat. Commun.">
        <title>Genome sequence of the cluster root forming white lupin.</title>
        <authorList>
            <person name="Hufnagel B."/>
            <person name="Marques A."/>
            <person name="Soriano A."/>
            <person name="Marques L."/>
            <person name="Divol F."/>
            <person name="Doumas P."/>
            <person name="Sallet E."/>
            <person name="Mancinotti D."/>
            <person name="Carrere S."/>
            <person name="Marande W."/>
            <person name="Arribat S."/>
            <person name="Keller J."/>
            <person name="Huneau C."/>
            <person name="Blein T."/>
            <person name="Aime D."/>
            <person name="Laguerre M."/>
            <person name="Taylor J."/>
            <person name="Schubert V."/>
            <person name="Nelson M."/>
            <person name="Geu-Flores F."/>
            <person name="Crespi M."/>
            <person name="Gallardo-Guerrero K."/>
            <person name="Delaux P.-M."/>
            <person name="Salse J."/>
            <person name="Berges H."/>
            <person name="Guyot R."/>
            <person name="Gouzy J."/>
            <person name="Peret B."/>
        </authorList>
    </citation>
    <scope>NUCLEOTIDE SEQUENCE [LARGE SCALE GENOMIC DNA]</scope>
    <source>
        <strain evidence="3">cv. Amiga</strain>
    </source>
</reference>
<gene>
    <name evidence="2" type="ORF">Lalb_Chr21g0315201</name>
</gene>